<feature type="region of interest" description="Disordered" evidence="1">
    <location>
        <begin position="1"/>
        <end position="45"/>
    </location>
</feature>
<evidence type="ECO:0000256" key="1">
    <source>
        <dbReference type="SAM" id="MobiDB-lite"/>
    </source>
</evidence>
<evidence type="ECO:0000313" key="2">
    <source>
        <dbReference type="EMBL" id="CAE0577572.1"/>
    </source>
</evidence>
<dbReference type="EMBL" id="HBIR01044105">
    <property type="protein sequence ID" value="CAE0577572.1"/>
    <property type="molecule type" value="Transcribed_RNA"/>
</dbReference>
<gene>
    <name evidence="2" type="ORF">EHUX00137_LOCUS34426</name>
</gene>
<dbReference type="AlphaFoldDB" id="A0A7S3T915"/>
<sequence length="236" mass="25021">MPDADCSLAPARTGSSPHSPALAVSRSRSRRRTAPCPPPSALGTAPAAGSYLRQLAAGTGELSDTAAGLLRDLLGAKAAAKVTFTDSVGMRAVERAECAGARAMRSPLPMPQGGKGTEAMARALGMDKPSLLRALRAHDWGASADRFMDGWPLADGDRALVRRLLGWPRDTEVENLACELNRHRSLFSGQGRKWRNSTRHASPSRYDLAAARALLERAADLNERMRAAAGARSEAA</sequence>
<proteinExistence type="predicted"/>
<protein>
    <submittedName>
        <fullName evidence="2">Uncharacterized protein</fullName>
    </submittedName>
</protein>
<organism evidence="2">
    <name type="scientific">Emiliania huxleyi</name>
    <name type="common">Coccolithophore</name>
    <name type="synonym">Pontosphaera huxleyi</name>
    <dbReference type="NCBI Taxonomy" id="2903"/>
    <lineage>
        <taxon>Eukaryota</taxon>
        <taxon>Haptista</taxon>
        <taxon>Haptophyta</taxon>
        <taxon>Prymnesiophyceae</taxon>
        <taxon>Isochrysidales</taxon>
        <taxon>Noelaerhabdaceae</taxon>
        <taxon>Emiliania</taxon>
    </lineage>
</organism>
<name>A0A7S3T915_EMIHU</name>
<accession>A0A7S3T915</accession>
<reference evidence="2" key="1">
    <citation type="submission" date="2021-01" db="EMBL/GenBank/DDBJ databases">
        <authorList>
            <person name="Corre E."/>
            <person name="Pelletier E."/>
            <person name="Niang G."/>
            <person name="Scheremetjew M."/>
            <person name="Finn R."/>
            <person name="Kale V."/>
            <person name="Holt S."/>
            <person name="Cochrane G."/>
            <person name="Meng A."/>
            <person name="Brown T."/>
            <person name="Cohen L."/>
        </authorList>
    </citation>
    <scope>NUCLEOTIDE SEQUENCE</scope>
    <source>
        <strain evidence="2">379</strain>
    </source>
</reference>